<dbReference type="EMBL" id="LLXI01000226">
    <property type="protein sequence ID" value="PKY42950.1"/>
    <property type="molecule type" value="Genomic_DNA"/>
</dbReference>
<evidence type="ECO:0000313" key="2">
    <source>
        <dbReference type="Proteomes" id="UP000234323"/>
    </source>
</evidence>
<dbReference type="AlphaFoldDB" id="A0A2I1G8J7"/>
<accession>A0A2I1G8J7</accession>
<organism evidence="1 2">
    <name type="scientific">Rhizophagus irregularis</name>
    <dbReference type="NCBI Taxonomy" id="588596"/>
    <lineage>
        <taxon>Eukaryota</taxon>
        <taxon>Fungi</taxon>
        <taxon>Fungi incertae sedis</taxon>
        <taxon>Mucoromycota</taxon>
        <taxon>Glomeromycotina</taxon>
        <taxon>Glomeromycetes</taxon>
        <taxon>Glomerales</taxon>
        <taxon>Glomeraceae</taxon>
        <taxon>Rhizophagus</taxon>
    </lineage>
</organism>
<reference evidence="1 2" key="1">
    <citation type="submission" date="2015-10" db="EMBL/GenBank/DDBJ databases">
        <title>Genome analyses suggest a sexual origin of heterokaryosis in a supposedly ancient asexual fungus.</title>
        <authorList>
            <person name="Ropars J."/>
            <person name="Sedzielewska K."/>
            <person name="Noel J."/>
            <person name="Charron P."/>
            <person name="Farinelli L."/>
            <person name="Marton T."/>
            <person name="Kruger M."/>
            <person name="Pelin A."/>
            <person name="Brachmann A."/>
            <person name="Corradi N."/>
        </authorList>
    </citation>
    <scope>NUCLEOTIDE SEQUENCE [LARGE SCALE GENOMIC DNA]</scope>
    <source>
        <strain evidence="1 2">A4</strain>
    </source>
</reference>
<dbReference type="VEuPathDB" id="FungiDB:FUN_021458"/>
<evidence type="ECO:0000313" key="1">
    <source>
        <dbReference type="EMBL" id="PKY42950.1"/>
    </source>
</evidence>
<name>A0A2I1G8J7_9GLOM</name>
<dbReference type="VEuPathDB" id="FungiDB:RhiirFUN_003289"/>
<proteinExistence type="predicted"/>
<gene>
    <name evidence="1" type="ORF">RhiirA4_398145</name>
</gene>
<sequence length="87" mass="10470">MSELELTENMNELEQRLSTLKRWFDMGYITEELHNEYSRRVLNDWFKRPDDEKPFWKRILDKAISLGHTVLAVLVSIFVRPSQITDE</sequence>
<dbReference type="Proteomes" id="UP000234323">
    <property type="component" value="Unassembled WGS sequence"/>
</dbReference>
<dbReference type="VEuPathDB" id="FungiDB:RhiirA1_411039"/>
<protein>
    <submittedName>
        <fullName evidence="1">Uncharacterized protein</fullName>
    </submittedName>
</protein>
<comment type="caution">
    <text evidence="1">The sequence shown here is derived from an EMBL/GenBank/DDBJ whole genome shotgun (WGS) entry which is preliminary data.</text>
</comment>
<keyword evidence="2" id="KW-1185">Reference proteome</keyword>